<feature type="compositionally biased region" description="Basic and acidic residues" evidence="1">
    <location>
        <begin position="216"/>
        <end position="228"/>
    </location>
</feature>
<protein>
    <submittedName>
        <fullName evidence="2">Uncharacterized protein</fullName>
    </submittedName>
</protein>
<organism evidence="2 3">
    <name type="scientific">Oreochromis aureus</name>
    <name type="common">Israeli tilapia</name>
    <name type="synonym">Chromis aureus</name>
    <dbReference type="NCBI Taxonomy" id="47969"/>
    <lineage>
        <taxon>Eukaryota</taxon>
        <taxon>Metazoa</taxon>
        <taxon>Chordata</taxon>
        <taxon>Craniata</taxon>
        <taxon>Vertebrata</taxon>
        <taxon>Euteleostomi</taxon>
        <taxon>Actinopterygii</taxon>
        <taxon>Neopterygii</taxon>
        <taxon>Teleostei</taxon>
        <taxon>Neoteleostei</taxon>
        <taxon>Acanthomorphata</taxon>
        <taxon>Ovalentaria</taxon>
        <taxon>Cichlomorphae</taxon>
        <taxon>Cichliformes</taxon>
        <taxon>Cichlidae</taxon>
        <taxon>African cichlids</taxon>
        <taxon>Pseudocrenilabrinae</taxon>
        <taxon>Oreochromini</taxon>
        <taxon>Oreochromis</taxon>
    </lineage>
</organism>
<feature type="region of interest" description="Disordered" evidence="1">
    <location>
        <begin position="1"/>
        <end position="90"/>
    </location>
</feature>
<dbReference type="AlphaFoldDB" id="A0AAZ1XE73"/>
<feature type="compositionally biased region" description="Basic and acidic residues" evidence="1">
    <location>
        <begin position="65"/>
        <end position="74"/>
    </location>
</feature>
<evidence type="ECO:0000313" key="3">
    <source>
        <dbReference type="Proteomes" id="UP000472276"/>
    </source>
</evidence>
<feature type="compositionally biased region" description="Low complexity" evidence="1">
    <location>
        <begin position="77"/>
        <end position="90"/>
    </location>
</feature>
<name>A0AAZ1XE73_OREAU</name>
<dbReference type="Proteomes" id="UP000472276">
    <property type="component" value="Unassembled WGS sequence"/>
</dbReference>
<dbReference type="Ensembl" id="ENSOABT00000073776.1">
    <property type="protein sequence ID" value="ENSOABP00000065939.1"/>
    <property type="gene ID" value="ENSOABG00000029066.1"/>
</dbReference>
<proteinExistence type="predicted"/>
<sequence length="238" mass="25537">ARPEVIREKGPARVQSRRQPPPTTSPAARFSTLGGGHRPRKPTPDDARGARDASPARRAQTALRAAERGGRRSDCSPARARAQPRRTPLPCSNMPEAVHLGDLLRIWVRSGVRLTPSPRIFKGQRELTDAARTATLPGHGPLSRANPFQGALPFTKKRELSRGPASFSGFAYVSQTGASPGRDAPPLRKCARRGGQPAAGRSREGSSHTAAAPPARRVESPGRLRDPTRLPLNGFTPC</sequence>
<reference evidence="2" key="3">
    <citation type="submission" date="2025-09" db="UniProtKB">
        <authorList>
            <consortium name="Ensembl"/>
        </authorList>
    </citation>
    <scope>IDENTIFICATION</scope>
</reference>
<evidence type="ECO:0000313" key="2">
    <source>
        <dbReference type="Ensembl" id="ENSOABP00000065939.1"/>
    </source>
</evidence>
<reference evidence="2" key="2">
    <citation type="submission" date="2025-08" db="UniProtKB">
        <authorList>
            <consortium name="Ensembl"/>
        </authorList>
    </citation>
    <scope>IDENTIFICATION</scope>
</reference>
<keyword evidence="3" id="KW-1185">Reference proteome</keyword>
<reference evidence="3" key="1">
    <citation type="submission" date="2020-03" db="EMBL/GenBank/DDBJ databases">
        <title>Evolution of repeat sequences and sex chromosomes of tilapia species revealed by chromosome-level genomes.</title>
        <authorList>
            <person name="Xu L."/>
            <person name="Tao W."/>
            <person name="Wang D."/>
            <person name="Zhou Q."/>
        </authorList>
    </citation>
    <scope>NUCLEOTIDE SEQUENCE [LARGE SCALE GENOMIC DNA]</scope>
    <source>
        <strain evidence="3">Israel</strain>
    </source>
</reference>
<feature type="region of interest" description="Disordered" evidence="1">
    <location>
        <begin position="176"/>
        <end position="238"/>
    </location>
</feature>
<feature type="compositionally biased region" description="Basic and acidic residues" evidence="1">
    <location>
        <begin position="1"/>
        <end position="11"/>
    </location>
</feature>
<feature type="compositionally biased region" description="Basic and acidic residues" evidence="1">
    <location>
        <begin position="42"/>
        <end position="55"/>
    </location>
</feature>
<evidence type="ECO:0000256" key="1">
    <source>
        <dbReference type="SAM" id="MobiDB-lite"/>
    </source>
</evidence>
<accession>A0AAZ1XE73</accession>